<keyword evidence="3" id="KW-1185">Reference proteome</keyword>
<feature type="signal peptide" evidence="1">
    <location>
        <begin position="1"/>
        <end position="27"/>
    </location>
</feature>
<evidence type="ECO:0000313" key="3">
    <source>
        <dbReference type="Proteomes" id="UP001432180"/>
    </source>
</evidence>
<evidence type="ECO:0000313" key="2">
    <source>
        <dbReference type="EMBL" id="WPL18062.1"/>
    </source>
</evidence>
<proteinExistence type="predicted"/>
<feature type="chain" id="PRO_5046881661" description="Secreted protein" evidence="1">
    <location>
        <begin position="28"/>
        <end position="212"/>
    </location>
</feature>
<dbReference type="Proteomes" id="UP001432180">
    <property type="component" value="Chromosome"/>
</dbReference>
<organism evidence="2 3">
    <name type="scientific">Thiorhodovibrio winogradskyi</name>
    <dbReference type="NCBI Taxonomy" id="77007"/>
    <lineage>
        <taxon>Bacteria</taxon>
        <taxon>Pseudomonadati</taxon>
        <taxon>Pseudomonadota</taxon>
        <taxon>Gammaproteobacteria</taxon>
        <taxon>Chromatiales</taxon>
        <taxon>Chromatiaceae</taxon>
        <taxon>Thiorhodovibrio</taxon>
    </lineage>
</organism>
<name>A0ABZ0SB13_9GAMM</name>
<evidence type="ECO:0008006" key="4">
    <source>
        <dbReference type="Google" id="ProtNLM"/>
    </source>
</evidence>
<sequence length="212" mass="22645">MQATRPLPATPAFLLTLALAAPNGAFAYGTEDAIRDCENRIRGEYGLTDLRNPHAVQLDGDKHFKVNGKAKVDGDTYPWNCEIKSRHVTMAEYDGPKAKGLTDAQKIAIGAAAVAIGVAASQANKNQDDTSSSYCSHHGSHGSAAAELQDLIGVKASSGELELEDRGFEYVKGQKSGGMAFTNWIRGSHCVTVRTEGGRYTSIVDVTKLDCE</sequence>
<dbReference type="EMBL" id="CP121472">
    <property type="protein sequence ID" value="WPL18062.1"/>
    <property type="molecule type" value="Genomic_DNA"/>
</dbReference>
<gene>
    <name evidence="2" type="ORF">Thiowin_03113</name>
</gene>
<reference evidence="2 3" key="1">
    <citation type="journal article" date="2023" name="Microorganisms">
        <title>Thiorhodovibrio frisius and Trv. litoralis spp. nov., Two Novel Members from a Clade of Fastidious Purple Sulfur Bacteria That Exhibit Unique Red-Shifted Light-Harvesting Capabilities.</title>
        <authorList>
            <person name="Methner A."/>
            <person name="Kuzyk S.B."/>
            <person name="Petersen J."/>
            <person name="Bauer S."/>
            <person name="Brinkmann H."/>
            <person name="Sichau K."/>
            <person name="Wanner G."/>
            <person name="Wolf J."/>
            <person name="Neumann-Schaal M."/>
            <person name="Henke P."/>
            <person name="Tank M."/>
            <person name="Sproer C."/>
            <person name="Bunk B."/>
            <person name="Overmann J."/>
        </authorList>
    </citation>
    <scope>NUCLEOTIDE SEQUENCE [LARGE SCALE GENOMIC DNA]</scope>
    <source>
        <strain evidence="2 3">DSM 6702</strain>
    </source>
</reference>
<protein>
    <recommendedName>
        <fullName evidence="4">Secreted protein</fullName>
    </recommendedName>
</protein>
<evidence type="ECO:0000256" key="1">
    <source>
        <dbReference type="SAM" id="SignalP"/>
    </source>
</evidence>
<dbReference type="RefSeq" id="WP_328983850.1">
    <property type="nucleotide sequence ID" value="NZ_CP121472.1"/>
</dbReference>
<accession>A0ABZ0SB13</accession>
<keyword evidence="1" id="KW-0732">Signal</keyword>